<keyword evidence="1" id="KW-0732">Signal</keyword>
<proteinExistence type="predicted"/>
<accession>A0A1J0R8W0</accession>
<evidence type="ECO:0000256" key="1">
    <source>
        <dbReference type="SAM" id="SignalP"/>
    </source>
</evidence>
<evidence type="ECO:0000313" key="2">
    <source>
        <dbReference type="EMBL" id="APD74240.1"/>
    </source>
</evidence>
<reference evidence="2" key="1">
    <citation type="submission" date="2016-08" db="EMBL/GenBank/DDBJ databases">
        <title>VSG repertoire of Trypanosoma brucei EATRO 1125.</title>
        <authorList>
            <person name="Cross G.A."/>
        </authorList>
    </citation>
    <scope>NUCLEOTIDE SEQUENCE</scope>
    <source>
        <strain evidence="2">EATRO 1125</strain>
    </source>
</reference>
<feature type="signal peptide" evidence="1">
    <location>
        <begin position="1"/>
        <end position="23"/>
    </location>
</feature>
<sequence length="362" mass="37879">MFISISLFVTLLSAAVLRRSAYAATTDGVDDARRQQVTDSCVEIRYDLALVSLLRQQATSGTSVPKALSANGAALRLAGAAATGKERAAGLRALASIEEANAMAALAQLPNYIQNLDAAATALANRAHRLIMYRELRIKTLNPTAATTASTDTLPAAATVVTTNKAAITTLASDANCSIDDLDSGHAVRRADIKPGEIYKLKMLNDADLKQADITLKAAVKGTPANGHTALTGHPGFVDDDDSSGSSGNYLGALGSASALSETPADIDIFDTPNKRGQCKAKTTSANWGSLTTAAVARAVCNALNMQKLNAASILQRRWTDIEADSEIATLIALQLNKPLTKDDNDKSKTKALIKSTLGPTE</sequence>
<name>A0A1J0R8W0_9TRYP</name>
<protein>
    <submittedName>
        <fullName evidence="2">Variant surface glycoprotein 1125.2811</fullName>
    </submittedName>
</protein>
<feature type="chain" id="PRO_5012091243" evidence="1">
    <location>
        <begin position="24"/>
        <end position="362"/>
    </location>
</feature>
<dbReference type="VEuPathDB" id="TriTrypDB:Tb427_000114000"/>
<dbReference type="EMBL" id="KX700284">
    <property type="protein sequence ID" value="APD74240.1"/>
    <property type="molecule type" value="Genomic_DNA"/>
</dbReference>
<organism evidence="2">
    <name type="scientific">Trypanosoma brucei</name>
    <dbReference type="NCBI Taxonomy" id="5691"/>
    <lineage>
        <taxon>Eukaryota</taxon>
        <taxon>Discoba</taxon>
        <taxon>Euglenozoa</taxon>
        <taxon>Kinetoplastea</taxon>
        <taxon>Metakinetoplastina</taxon>
        <taxon>Trypanosomatida</taxon>
        <taxon>Trypanosomatidae</taxon>
        <taxon>Trypanosoma</taxon>
    </lineage>
</organism>
<dbReference type="AlphaFoldDB" id="A0A1J0R8W0"/>